<dbReference type="InterPro" id="IPR050887">
    <property type="entry name" value="Beta-mannosidase_GH2"/>
</dbReference>
<dbReference type="EC" id="3.2.1.25" evidence="3"/>
<dbReference type="Gene3D" id="3.20.20.80">
    <property type="entry name" value="Glycosidases"/>
    <property type="match status" value="1"/>
</dbReference>
<dbReference type="AlphaFoldDB" id="A0A1L9VJ74"/>
<dbReference type="InterPro" id="IPR008979">
    <property type="entry name" value="Galactose-bd-like_sf"/>
</dbReference>
<evidence type="ECO:0000256" key="7">
    <source>
        <dbReference type="ARBA" id="ARBA00023326"/>
    </source>
</evidence>
<dbReference type="GO" id="GO:0006516">
    <property type="term" value="P:glycoprotein catabolic process"/>
    <property type="evidence" value="ECO:0007669"/>
    <property type="project" value="TreeGrafter"/>
</dbReference>
<accession>A0A1L9VJ74</accession>
<feature type="domain" description="Beta-mannosidase-like galactose-binding" evidence="13">
    <location>
        <begin position="13"/>
        <end position="186"/>
    </location>
</feature>
<dbReference type="FunFam" id="3.20.20.80:FF:000050">
    <property type="entry name" value="Beta-mannosidase B"/>
    <property type="match status" value="1"/>
</dbReference>
<evidence type="ECO:0000259" key="12">
    <source>
        <dbReference type="Pfam" id="PF17786"/>
    </source>
</evidence>
<evidence type="ECO:0000256" key="5">
    <source>
        <dbReference type="ARBA" id="ARBA00023277"/>
    </source>
</evidence>
<dbReference type="InterPro" id="IPR041447">
    <property type="entry name" value="Mannosidase_ig"/>
</dbReference>
<dbReference type="InterPro" id="IPR017853">
    <property type="entry name" value="GH"/>
</dbReference>
<reference evidence="15" key="1">
    <citation type="journal article" date="2017" name="Genome Biol.">
        <title>Comparative genomics reveals high biological diversity and specific adaptations in the industrially and medically important fungal genus Aspergillus.</title>
        <authorList>
            <person name="de Vries R.P."/>
            <person name="Riley R."/>
            <person name="Wiebenga A."/>
            <person name="Aguilar-Osorio G."/>
            <person name="Amillis S."/>
            <person name="Uchima C.A."/>
            <person name="Anderluh G."/>
            <person name="Asadollahi M."/>
            <person name="Askin M."/>
            <person name="Barry K."/>
            <person name="Battaglia E."/>
            <person name="Bayram O."/>
            <person name="Benocci T."/>
            <person name="Braus-Stromeyer S.A."/>
            <person name="Caldana C."/>
            <person name="Canovas D."/>
            <person name="Cerqueira G.C."/>
            <person name="Chen F."/>
            <person name="Chen W."/>
            <person name="Choi C."/>
            <person name="Clum A."/>
            <person name="Dos Santos R.A."/>
            <person name="Damasio A.R."/>
            <person name="Diallinas G."/>
            <person name="Emri T."/>
            <person name="Fekete E."/>
            <person name="Flipphi M."/>
            <person name="Freyberg S."/>
            <person name="Gallo A."/>
            <person name="Gournas C."/>
            <person name="Habgood R."/>
            <person name="Hainaut M."/>
            <person name="Harispe M.L."/>
            <person name="Henrissat B."/>
            <person name="Hilden K.S."/>
            <person name="Hope R."/>
            <person name="Hossain A."/>
            <person name="Karabika E."/>
            <person name="Karaffa L."/>
            <person name="Karanyi Z."/>
            <person name="Krasevec N."/>
            <person name="Kuo A."/>
            <person name="Kusch H."/>
            <person name="LaButti K."/>
            <person name="Lagendijk E.L."/>
            <person name="Lapidus A."/>
            <person name="Levasseur A."/>
            <person name="Lindquist E."/>
            <person name="Lipzen A."/>
            <person name="Logrieco A.F."/>
            <person name="MacCabe A."/>
            <person name="Maekelae M.R."/>
            <person name="Malavazi I."/>
            <person name="Melin P."/>
            <person name="Meyer V."/>
            <person name="Mielnichuk N."/>
            <person name="Miskei M."/>
            <person name="Molnar A.P."/>
            <person name="Mule G."/>
            <person name="Ngan C.Y."/>
            <person name="Orejas M."/>
            <person name="Orosz E."/>
            <person name="Ouedraogo J.P."/>
            <person name="Overkamp K.M."/>
            <person name="Park H.-S."/>
            <person name="Perrone G."/>
            <person name="Piumi F."/>
            <person name="Punt P.J."/>
            <person name="Ram A.F."/>
            <person name="Ramon A."/>
            <person name="Rauscher S."/>
            <person name="Record E."/>
            <person name="Riano-Pachon D.M."/>
            <person name="Robert V."/>
            <person name="Roehrig J."/>
            <person name="Ruller R."/>
            <person name="Salamov A."/>
            <person name="Salih N.S."/>
            <person name="Samson R.A."/>
            <person name="Sandor E."/>
            <person name="Sanguinetti M."/>
            <person name="Schuetze T."/>
            <person name="Sepcic K."/>
            <person name="Shelest E."/>
            <person name="Sherlock G."/>
            <person name="Sophianopoulou V."/>
            <person name="Squina F.M."/>
            <person name="Sun H."/>
            <person name="Susca A."/>
            <person name="Todd R.B."/>
            <person name="Tsang A."/>
            <person name="Unkles S.E."/>
            <person name="van de Wiele N."/>
            <person name="van Rossen-Uffink D."/>
            <person name="Oliveira J.V."/>
            <person name="Vesth T.C."/>
            <person name="Visser J."/>
            <person name="Yu J.-H."/>
            <person name="Zhou M."/>
            <person name="Andersen M.R."/>
            <person name="Archer D.B."/>
            <person name="Baker S.E."/>
            <person name="Benoit I."/>
            <person name="Brakhage A.A."/>
            <person name="Braus G.H."/>
            <person name="Fischer R."/>
            <person name="Frisvad J.C."/>
            <person name="Goldman G.H."/>
            <person name="Houbraken J."/>
            <person name="Oakley B."/>
            <person name="Pocsi I."/>
            <person name="Scazzocchio C."/>
            <person name="Seiboth B."/>
            <person name="vanKuyk P.A."/>
            <person name="Wortman J."/>
            <person name="Dyer P.S."/>
            <person name="Grigoriev I.V."/>
        </authorList>
    </citation>
    <scope>NUCLEOTIDE SEQUENCE [LARGE SCALE GENOMIC DNA]</scope>
    <source>
        <strain evidence="15">CBS 516.65</strain>
    </source>
</reference>
<dbReference type="OrthoDB" id="2866996at2759"/>
<dbReference type="Gene3D" id="2.60.120.260">
    <property type="entry name" value="Galactose-binding domain-like"/>
    <property type="match status" value="1"/>
</dbReference>
<dbReference type="EMBL" id="KV878898">
    <property type="protein sequence ID" value="OJJ83979.1"/>
    <property type="molecule type" value="Genomic_DNA"/>
</dbReference>
<evidence type="ECO:0000256" key="6">
    <source>
        <dbReference type="ARBA" id="ARBA00023295"/>
    </source>
</evidence>
<gene>
    <name evidence="14" type="ORF">ASPGLDRAFT_26160</name>
</gene>
<evidence type="ECO:0000313" key="15">
    <source>
        <dbReference type="Proteomes" id="UP000184300"/>
    </source>
</evidence>
<keyword evidence="15" id="KW-1185">Reference proteome</keyword>
<keyword evidence="5" id="KW-0119">Carbohydrate metabolism</keyword>
<feature type="domain" description="Glycoside hydrolase family 2 immunoglobulin-like beta-sandwich" evidence="11">
    <location>
        <begin position="195"/>
        <end position="300"/>
    </location>
</feature>
<dbReference type="GO" id="GO:0004567">
    <property type="term" value="F:beta-mannosidase activity"/>
    <property type="evidence" value="ECO:0007669"/>
    <property type="project" value="UniProtKB-EC"/>
</dbReference>
<evidence type="ECO:0000256" key="8">
    <source>
        <dbReference type="ARBA" id="ARBA00038429"/>
    </source>
</evidence>
<comment type="catalytic activity">
    <reaction evidence="1">
        <text>Hydrolysis of terminal, non-reducing beta-D-mannose residues in beta-D-mannosides.</text>
        <dbReference type="EC" id="3.2.1.25"/>
    </reaction>
</comment>
<dbReference type="Pfam" id="PF00703">
    <property type="entry name" value="Glyco_hydro_2"/>
    <property type="match status" value="1"/>
</dbReference>
<protein>
    <recommendedName>
        <fullName evidence="9">Beta-mannosidase B</fullName>
        <ecNumber evidence="3">3.2.1.25</ecNumber>
    </recommendedName>
    <alternativeName>
        <fullName evidence="10">Mannanase B</fullName>
    </alternativeName>
</protein>
<dbReference type="SUPFAM" id="SSF49303">
    <property type="entry name" value="beta-Galactosidase/glucuronidase domain"/>
    <property type="match status" value="2"/>
</dbReference>
<keyword evidence="4" id="KW-0378">Hydrolase</keyword>
<organism evidence="14 15">
    <name type="scientific">Aspergillus glaucus CBS 516.65</name>
    <dbReference type="NCBI Taxonomy" id="1160497"/>
    <lineage>
        <taxon>Eukaryota</taxon>
        <taxon>Fungi</taxon>
        <taxon>Dikarya</taxon>
        <taxon>Ascomycota</taxon>
        <taxon>Pezizomycotina</taxon>
        <taxon>Eurotiomycetes</taxon>
        <taxon>Eurotiomycetidae</taxon>
        <taxon>Eurotiales</taxon>
        <taxon>Aspergillaceae</taxon>
        <taxon>Aspergillus</taxon>
        <taxon>Aspergillus subgen. Aspergillus</taxon>
    </lineage>
</organism>
<dbReference type="RefSeq" id="XP_022400677.1">
    <property type="nucleotide sequence ID" value="XM_022543536.1"/>
</dbReference>
<dbReference type="PANTHER" id="PTHR43730">
    <property type="entry name" value="BETA-MANNOSIDASE"/>
    <property type="match status" value="1"/>
</dbReference>
<dbReference type="GeneID" id="34459797"/>
<name>A0A1L9VJ74_ASPGL</name>
<evidence type="ECO:0000256" key="9">
    <source>
        <dbReference type="ARBA" id="ARBA00041069"/>
    </source>
</evidence>
<evidence type="ECO:0000259" key="13">
    <source>
        <dbReference type="Pfam" id="PF22666"/>
    </source>
</evidence>
<proteinExistence type="inferred from homology"/>
<sequence length="842" mass="96608">MSRLVQHPLSKGWGFKDSKDESEDAWMPVPVIPSVVHQDLLANKKLKDPFIGFNEVSTKWVNEKSWTYRNVFQKPEASPSSTIVLAFDGLDTFAKVKLDGNVILESNNMFLAHRVDVTKALEADGEHILEIDFDCAMLRARELRDQDPKHKWASFNGDPARMSVRKAQYHWGWDWGPVFMTTGIWRDVRLEVYTARIADLWTEVQLAGDHQEATVSAFVEVDGEAGSYKAKFTLSLQGREVVPEKSTMGEGNTANVTFNIKNPSLWWPHGYGDPTLYELSASLTDEQNELHHVSKKIGIRTAEVVQQPDKHGKSFFFRINGVDVFCGGSCWIPADSLLPNITPERYRKWVELMVAGRQVMTRVWGGGIYEDDNFYSACDELGVVVWQDFMFACGNYPTWPDLLDSIRKEAIYNVRRLRHHPSIVIYAGNNEDYQVQEQNGLTYNYEDENPENWLKTDFPARCIYEKLLPDIVKELTPGTFYHPGSPWGGGKVTSDPTVGDLHQWNVWHGTQEKYQVYETLGGRFNSEFGMEAFPHIQTIESFIENEADKYPQSHIIDFHNKADGHERRIATYLVENVRTATDLETYIYLTQLIQAEAMMYGYRGWRRQWGDDRRCGGALLWQMNDCWPGISWAIMDYYLRPKPAYYAVAQVLEPLAIGVQREHHDWSVTHAEPPKTSKYSLWVASSLLKEVSGKVELRFISVQTGLEVREWRVWDDIRIQANGTTDIILDDIIDHTVYPEPHVLAARLWVDNEIAARDVDWPQPFKYLDLSERGLNVQRVFESDDLQSLRVSTRAPVKCLVFEERDGVRVSDSAMDIVPGDEQFVTIMGLRGGSLKYKYLGQ</sequence>
<dbReference type="InterPro" id="IPR054593">
    <property type="entry name" value="Beta-mannosidase-like_N2"/>
</dbReference>
<dbReference type="STRING" id="1160497.A0A1L9VJ74"/>
<feature type="domain" description="Mannosidase Ig/CBM-like" evidence="12">
    <location>
        <begin position="678"/>
        <end position="767"/>
    </location>
</feature>
<dbReference type="Gene3D" id="2.60.40.10">
    <property type="entry name" value="Immunoglobulins"/>
    <property type="match status" value="1"/>
</dbReference>
<dbReference type="PANTHER" id="PTHR43730:SF1">
    <property type="entry name" value="BETA-MANNOSIDASE"/>
    <property type="match status" value="1"/>
</dbReference>
<dbReference type="Proteomes" id="UP000184300">
    <property type="component" value="Unassembled WGS sequence"/>
</dbReference>
<dbReference type="VEuPathDB" id="FungiDB:ASPGLDRAFT_26160"/>
<comment type="pathway">
    <text evidence="2">Glycan metabolism; N-glycan degradation.</text>
</comment>
<evidence type="ECO:0000256" key="10">
    <source>
        <dbReference type="ARBA" id="ARBA00041614"/>
    </source>
</evidence>
<comment type="similarity">
    <text evidence="8">Belongs to the glycosyl hydrolase 2 family. Beta-mannosidase B subfamily.</text>
</comment>
<dbReference type="SUPFAM" id="SSF49785">
    <property type="entry name" value="Galactose-binding domain-like"/>
    <property type="match status" value="1"/>
</dbReference>
<dbReference type="InterPro" id="IPR013783">
    <property type="entry name" value="Ig-like_fold"/>
</dbReference>
<dbReference type="FunFam" id="2.60.40.10:FF:001725">
    <property type="entry name" value="Exo-beta-D-glucosaminidase"/>
    <property type="match status" value="1"/>
</dbReference>
<evidence type="ECO:0000256" key="3">
    <source>
        <dbReference type="ARBA" id="ARBA00012754"/>
    </source>
</evidence>
<dbReference type="Pfam" id="PF17786">
    <property type="entry name" value="Mannosidase_ig"/>
    <property type="match status" value="1"/>
</dbReference>
<evidence type="ECO:0000259" key="11">
    <source>
        <dbReference type="Pfam" id="PF00703"/>
    </source>
</evidence>
<dbReference type="InterPro" id="IPR036156">
    <property type="entry name" value="Beta-gal/glucu_dom_sf"/>
</dbReference>
<keyword evidence="6" id="KW-0326">Glycosidase</keyword>
<keyword evidence="7" id="KW-0624">Polysaccharide degradation</keyword>
<dbReference type="GO" id="GO:0000272">
    <property type="term" value="P:polysaccharide catabolic process"/>
    <property type="evidence" value="ECO:0007669"/>
    <property type="project" value="UniProtKB-KW"/>
</dbReference>
<dbReference type="InterPro" id="IPR006102">
    <property type="entry name" value="Ig-like_GH2"/>
</dbReference>
<evidence type="ECO:0000256" key="1">
    <source>
        <dbReference type="ARBA" id="ARBA00000829"/>
    </source>
</evidence>
<dbReference type="FunFam" id="2.60.120.260:FF:000118">
    <property type="entry name" value="Beta-mannosidase B"/>
    <property type="match status" value="1"/>
</dbReference>
<evidence type="ECO:0000256" key="4">
    <source>
        <dbReference type="ARBA" id="ARBA00022801"/>
    </source>
</evidence>
<dbReference type="SUPFAM" id="SSF51445">
    <property type="entry name" value="(Trans)glycosidases"/>
    <property type="match status" value="1"/>
</dbReference>
<evidence type="ECO:0000313" key="14">
    <source>
        <dbReference type="EMBL" id="OJJ83979.1"/>
    </source>
</evidence>
<dbReference type="UniPathway" id="UPA00280"/>
<dbReference type="Pfam" id="PF22666">
    <property type="entry name" value="Glyco_hydro_2_N2"/>
    <property type="match status" value="1"/>
</dbReference>
<evidence type="ECO:0000256" key="2">
    <source>
        <dbReference type="ARBA" id="ARBA00004740"/>
    </source>
</evidence>